<dbReference type="Gene3D" id="1.10.260.40">
    <property type="entry name" value="lambda repressor-like DNA-binding domains"/>
    <property type="match status" value="1"/>
</dbReference>
<comment type="caution">
    <text evidence="6">The sequence shown here is derived from an EMBL/GenBank/DDBJ whole genome shotgun (WGS) entry which is preliminary data.</text>
</comment>
<dbReference type="Pfam" id="PF00356">
    <property type="entry name" value="LacI"/>
    <property type="match status" value="1"/>
</dbReference>
<dbReference type="InterPro" id="IPR046335">
    <property type="entry name" value="LacI/GalR-like_sensor"/>
</dbReference>
<dbReference type="PRINTS" id="PR00036">
    <property type="entry name" value="HTHLACI"/>
</dbReference>
<reference evidence="6 7" key="1">
    <citation type="submission" date="2020-08" db="EMBL/GenBank/DDBJ databases">
        <title>Sequencing the genomes of 1000 actinobacteria strains.</title>
        <authorList>
            <person name="Klenk H.-P."/>
        </authorList>
    </citation>
    <scope>NUCLEOTIDE SEQUENCE [LARGE SCALE GENOMIC DNA]</scope>
    <source>
        <strain evidence="6 7">DSM 44230</strain>
    </source>
</reference>
<keyword evidence="3" id="KW-0238">DNA-binding</keyword>
<evidence type="ECO:0000259" key="5">
    <source>
        <dbReference type="PROSITE" id="PS50932"/>
    </source>
</evidence>
<dbReference type="PANTHER" id="PTHR30146">
    <property type="entry name" value="LACI-RELATED TRANSCRIPTIONAL REPRESSOR"/>
    <property type="match status" value="1"/>
</dbReference>
<dbReference type="PROSITE" id="PS00356">
    <property type="entry name" value="HTH_LACI_1"/>
    <property type="match status" value="1"/>
</dbReference>
<dbReference type="Gene3D" id="3.40.50.2300">
    <property type="match status" value="2"/>
</dbReference>
<dbReference type="SMART" id="SM00354">
    <property type="entry name" value="HTH_LACI"/>
    <property type="match status" value="1"/>
</dbReference>
<keyword evidence="2" id="KW-0805">Transcription regulation</keyword>
<evidence type="ECO:0000313" key="7">
    <source>
        <dbReference type="Proteomes" id="UP000533598"/>
    </source>
</evidence>
<dbReference type="EMBL" id="JACHMH010000001">
    <property type="protein sequence ID" value="MBB4679011.1"/>
    <property type="molecule type" value="Genomic_DNA"/>
</dbReference>
<dbReference type="Proteomes" id="UP000533598">
    <property type="component" value="Unassembled WGS sequence"/>
</dbReference>
<evidence type="ECO:0000256" key="1">
    <source>
        <dbReference type="ARBA" id="ARBA00022491"/>
    </source>
</evidence>
<evidence type="ECO:0000256" key="4">
    <source>
        <dbReference type="ARBA" id="ARBA00023163"/>
    </source>
</evidence>
<keyword evidence="4" id="KW-0804">Transcription</keyword>
<dbReference type="Pfam" id="PF13377">
    <property type="entry name" value="Peripla_BP_3"/>
    <property type="match status" value="1"/>
</dbReference>
<dbReference type="GO" id="GO:0003700">
    <property type="term" value="F:DNA-binding transcription factor activity"/>
    <property type="evidence" value="ECO:0007669"/>
    <property type="project" value="TreeGrafter"/>
</dbReference>
<feature type="domain" description="HTH lacI-type" evidence="5">
    <location>
        <begin position="6"/>
        <end position="60"/>
    </location>
</feature>
<evidence type="ECO:0000256" key="2">
    <source>
        <dbReference type="ARBA" id="ARBA00023015"/>
    </source>
</evidence>
<keyword evidence="1" id="KW-0678">Repressor</keyword>
<dbReference type="CDD" id="cd01392">
    <property type="entry name" value="HTH_LacI"/>
    <property type="match status" value="1"/>
</dbReference>
<proteinExistence type="predicted"/>
<accession>A0A7W7FU86</accession>
<name>A0A7W7FU86_9PSEU</name>
<dbReference type="PANTHER" id="PTHR30146:SF148">
    <property type="entry name" value="HTH-TYPE TRANSCRIPTIONAL REPRESSOR PURR-RELATED"/>
    <property type="match status" value="1"/>
</dbReference>
<dbReference type="InterPro" id="IPR028082">
    <property type="entry name" value="Peripla_BP_I"/>
</dbReference>
<protein>
    <submittedName>
        <fullName evidence="6">LacI family transcriptional regulator</fullName>
    </submittedName>
</protein>
<organism evidence="6 7">
    <name type="scientific">Crossiella cryophila</name>
    <dbReference type="NCBI Taxonomy" id="43355"/>
    <lineage>
        <taxon>Bacteria</taxon>
        <taxon>Bacillati</taxon>
        <taxon>Actinomycetota</taxon>
        <taxon>Actinomycetes</taxon>
        <taxon>Pseudonocardiales</taxon>
        <taxon>Pseudonocardiaceae</taxon>
        <taxon>Crossiella</taxon>
    </lineage>
</organism>
<dbReference type="SUPFAM" id="SSF53822">
    <property type="entry name" value="Periplasmic binding protein-like I"/>
    <property type="match status" value="1"/>
</dbReference>
<dbReference type="RefSeq" id="WP_221490053.1">
    <property type="nucleotide sequence ID" value="NZ_BAAAUI010000046.1"/>
</dbReference>
<dbReference type="InterPro" id="IPR010982">
    <property type="entry name" value="Lambda_DNA-bd_dom_sf"/>
</dbReference>
<evidence type="ECO:0000313" key="6">
    <source>
        <dbReference type="EMBL" id="MBB4679011.1"/>
    </source>
</evidence>
<gene>
    <name evidence="6" type="ORF">HNR67_005129</name>
</gene>
<dbReference type="SUPFAM" id="SSF47413">
    <property type="entry name" value="lambda repressor-like DNA-binding domains"/>
    <property type="match status" value="1"/>
</dbReference>
<sequence>MAGRKATITDIAARAGVSKATVSRVLTGNAVVTPEKRDAVLTAMADLSYRPNLMAKGLAWGRTFTVGVLTPDLASPLYGLIMAGVEAELHGLGYQALFASGAFETETERRAIEHLVGRQADALIVLGGRLPGPDLVAAAGDLPLVTVLRGAPGQPAITLDNHHGARVATEHLITLGHRDIVHICGEAGQQDTEERLRGYRDAMTAAGLTPVAVPGGYHEDDGQRAVHLVAGNGIRCTAVVAANDQVAMGARLALAEHGSRVPEDVSLVGFDDLPSVRYAVPPLTTVRQPAREMGQAAARAVLGLLDGAEPDLPAFAAELVVRGSTAPPRA</sequence>
<evidence type="ECO:0000256" key="3">
    <source>
        <dbReference type="ARBA" id="ARBA00023125"/>
    </source>
</evidence>
<dbReference type="AlphaFoldDB" id="A0A7W7FU86"/>
<dbReference type="PROSITE" id="PS50932">
    <property type="entry name" value="HTH_LACI_2"/>
    <property type="match status" value="1"/>
</dbReference>
<keyword evidence="7" id="KW-1185">Reference proteome</keyword>
<dbReference type="GO" id="GO:0000976">
    <property type="term" value="F:transcription cis-regulatory region binding"/>
    <property type="evidence" value="ECO:0007669"/>
    <property type="project" value="TreeGrafter"/>
</dbReference>
<dbReference type="InterPro" id="IPR000843">
    <property type="entry name" value="HTH_LacI"/>
</dbReference>